<dbReference type="InterPro" id="IPR005632">
    <property type="entry name" value="Chaperone_Skp"/>
</dbReference>
<dbReference type="GO" id="GO:0051082">
    <property type="term" value="F:unfolded protein binding"/>
    <property type="evidence" value="ECO:0007669"/>
    <property type="project" value="InterPro"/>
</dbReference>
<dbReference type="OrthoDB" id="7868372at2"/>
<feature type="compositionally biased region" description="Pro residues" evidence="3">
    <location>
        <begin position="189"/>
        <end position="198"/>
    </location>
</feature>
<dbReference type="EMBL" id="RRAZ01000011">
    <property type="protein sequence ID" value="RRH75070.1"/>
    <property type="molecule type" value="Genomic_DNA"/>
</dbReference>
<dbReference type="RefSeq" id="WP_124964637.1">
    <property type="nucleotide sequence ID" value="NZ_RRAZ01000011.1"/>
</dbReference>
<accession>A0A3P3DLE1</accession>
<dbReference type="Pfam" id="PF03938">
    <property type="entry name" value="OmpH"/>
    <property type="match status" value="1"/>
</dbReference>
<keyword evidence="5" id="KW-1185">Reference proteome</keyword>
<evidence type="ECO:0000256" key="1">
    <source>
        <dbReference type="ARBA" id="ARBA00009091"/>
    </source>
</evidence>
<keyword evidence="2" id="KW-0732">Signal</keyword>
<feature type="region of interest" description="Disordered" evidence="3">
    <location>
        <begin position="179"/>
        <end position="198"/>
    </location>
</feature>
<dbReference type="Gene3D" id="3.30.910.20">
    <property type="entry name" value="Skp domain"/>
    <property type="match status" value="1"/>
</dbReference>
<evidence type="ECO:0000256" key="3">
    <source>
        <dbReference type="SAM" id="MobiDB-lite"/>
    </source>
</evidence>
<dbReference type="PANTHER" id="PTHR35089:SF1">
    <property type="entry name" value="CHAPERONE PROTEIN SKP"/>
    <property type="match status" value="1"/>
</dbReference>
<dbReference type="SUPFAM" id="SSF111384">
    <property type="entry name" value="OmpH-like"/>
    <property type="match status" value="1"/>
</dbReference>
<dbReference type="SMART" id="SM00935">
    <property type="entry name" value="OmpH"/>
    <property type="match status" value="1"/>
</dbReference>
<dbReference type="Proteomes" id="UP000282125">
    <property type="component" value="Unassembled WGS sequence"/>
</dbReference>
<gene>
    <name evidence="4" type="ORF">EG244_08780</name>
</gene>
<proteinExistence type="inferred from homology"/>
<dbReference type="AlphaFoldDB" id="A0A3P3DLE1"/>
<evidence type="ECO:0000256" key="2">
    <source>
        <dbReference type="ARBA" id="ARBA00022729"/>
    </source>
</evidence>
<dbReference type="InterPro" id="IPR024930">
    <property type="entry name" value="Skp_dom_sf"/>
</dbReference>
<comment type="similarity">
    <text evidence="1">Belongs to the Skp family.</text>
</comment>
<evidence type="ECO:0000313" key="4">
    <source>
        <dbReference type="EMBL" id="RRH75070.1"/>
    </source>
</evidence>
<evidence type="ECO:0000313" key="5">
    <source>
        <dbReference type="Proteomes" id="UP000282125"/>
    </source>
</evidence>
<protein>
    <submittedName>
        <fullName evidence="4">OmpH family outer membrane protein</fullName>
    </submittedName>
</protein>
<dbReference type="GO" id="GO:0050821">
    <property type="term" value="P:protein stabilization"/>
    <property type="evidence" value="ECO:0007669"/>
    <property type="project" value="TreeGrafter"/>
</dbReference>
<organism evidence="4 5">
    <name type="scientific">Falsigemmobacter faecalis</name>
    <dbReference type="NCBI Taxonomy" id="2488730"/>
    <lineage>
        <taxon>Bacteria</taxon>
        <taxon>Pseudomonadati</taxon>
        <taxon>Pseudomonadota</taxon>
        <taxon>Alphaproteobacteria</taxon>
        <taxon>Rhodobacterales</taxon>
        <taxon>Paracoccaceae</taxon>
        <taxon>Falsigemmobacter</taxon>
    </lineage>
</organism>
<name>A0A3P3DLE1_9RHOB</name>
<dbReference type="GO" id="GO:0005829">
    <property type="term" value="C:cytosol"/>
    <property type="evidence" value="ECO:0007669"/>
    <property type="project" value="TreeGrafter"/>
</dbReference>
<dbReference type="PANTHER" id="PTHR35089">
    <property type="entry name" value="CHAPERONE PROTEIN SKP"/>
    <property type="match status" value="1"/>
</dbReference>
<comment type="caution">
    <text evidence="4">The sequence shown here is derived from an EMBL/GenBank/DDBJ whole genome shotgun (WGS) entry which is preliminary data.</text>
</comment>
<reference evidence="4 5" key="1">
    <citation type="submission" date="2018-11" db="EMBL/GenBank/DDBJ databases">
        <title>Gemmobacter sp. nov., YIM 102744-1 draft genome.</title>
        <authorList>
            <person name="Li G."/>
            <person name="Jiang Y."/>
        </authorList>
    </citation>
    <scope>NUCLEOTIDE SEQUENCE [LARGE SCALE GENOMIC DNA]</scope>
    <source>
        <strain evidence="4 5">YIM 102744-1</strain>
    </source>
</reference>
<sequence>MHRPLRQALSGLAFTAALTGGGVFAEESAAVQFGTLNEARLFAGSRFGQAMIQRFETAQIALAAENREIEAALTARELELTRQRNVLSPEEFRRLADKFNAEVESYRRSQADKERALYLDHDADRRRFSVTSNDILTRLMRERGLYAIIAEDAIIIAFRGIDITDALIARMDAEIGEDAAGTEALTPPEAGPATPPQP</sequence>